<keyword evidence="1" id="KW-1133">Transmembrane helix</keyword>
<dbReference type="AlphaFoldDB" id="A0A917EEP9"/>
<accession>A0A917EEP9</accession>
<gene>
    <name evidence="2" type="ORF">GCM10011510_08950</name>
</gene>
<sequence length="271" mass="31184">MAKRRNAKSSFNGWAFLAFIIVIGLIVEYFIPILILIGLAGGGYLLYKKNKAGQELQLTTQIDDLKTLIASTDRKIKRLETYEKKGDETGYLRLAEDIESNLTTIEGQTERLKSEIEPAVAKRIFEKIDNVREEMATTMTKMGDVTQKAIHTDLPEEVRQIIRNIRVDHQTITEKIEQSESGNKEELMAVHHMQMERFEDILEGYQKMLAEPKNYYHAEERIAAAVDAMKQFDLDLDETLKQLNEADMRDFEISLRIIKHKTKDDGGDDDE</sequence>
<protein>
    <submittedName>
        <fullName evidence="2">Membrane protein</fullName>
    </submittedName>
</protein>
<reference evidence="2" key="1">
    <citation type="journal article" date="2014" name="Int. J. Syst. Evol. Microbiol.">
        <title>Complete genome sequence of Corynebacterium casei LMG S-19264T (=DSM 44701T), isolated from a smear-ripened cheese.</title>
        <authorList>
            <consortium name="US DOE Joint Genome Institute (JGI-PGF)"/>
            <person name="Walter F."/>
            <person name="Albersmeier A."/>
            <person name="Kalinowski J."/>
            <person name="Ruckert C."/>
        </authorList>
    </citation>
    <scope>NUCLEOTIDE SEQUENCE</scope>
    <source>
        <strain evidence="2">CGMCC 1.15533</strain>
    </source>
</reference>
<evidence type="ECO:0000313" key="3">
    <source>
        <dbReference type="Proteomes" id="UP000660801"/>
    </source>
</evidence>
<name>A0A917EEP9_9STRE</name>
<evidence type="ECO:0000313" key="2">
    <source>
        <dbReference type="EMBL" id="GGE29886.1"/>
    </source>
</evidence>
<evidence type="ECO:0000256" key="1">
    <source>
        <dbReference type="SAM" id="Phobius"/>
    </source>
</evidence>
<proteinExistence type="predicted"/>
<dbReference type="RefSeq" id="WP_068994007.1">
    <property type="nucleotide sequence ID" value="NZ_BMJN01000011.1"/>
</dbReference>
<feature type="transmembrane region" description="Helical" evidence="1">
    <location>
        <begin position="14"/>
        <end position="47"/>
    </location>
</feature>
<keyword evidence="1" id="KW-0812">Transmembrane</keyword>
<keyword evidence="3" id="KW-1185">Reference proteome</keyword>
<dbReference type="Proteomes" id="UP000660801">
    <property type="component" value="Unassembled WGS sequence"/>
</dbReference>
<dbReference type="EMBL" id="BMJN01000011">
    <property type="protein sequence ID" value="GGE29886.1"/>
    <property type="molecule type" value="Genomic_DNA"/>
</dbReference>
<reference evidence="2" key="2">
    <citation type="submission" date="2020-09" db="EMBL/GenBank/DDBJ databases">
        <authorList>
            <person name="Sun Q."/>
            <person name="Zhou Y."/>
        </authorList>
    </citation>
    <scope>NUCLEOTIDE SEQUENCE</scope>
    <source>
        <strain evidence="2">CGMCC 1.15533</strain>
    </source>
</reference>
<organism evidence="2 3">
    <name type="scientific">Streptococcus himalayensis</name>
    <dbReference type="NCBI Taxonomy" id="1888195"/>
    <lineage>
        <taxon>Bacteria</taxon>
        <taxon>Bacillati</taxon>
        <taxon>Bacillota</taxon>
        <taxon>Bacilli</taxon>
        <taxon>Lactobacillales</taxon>
        <taxon>Streptococcaceae</taxon>
        <taxon>Streptococcus</taxon>
    </lineage>
</organism>
<keyword evidence="1" id="KW-0472">Membrane</keyword>
<comment type="caution">
    <text evidence="2">The sequence shown here is derived from an EMBL/GenBank/DDBJ whole genome shotgun (WGS) entry which is preliminary data.</text>
</comment>
<dbReference type="OrthoDB" id="2236717at2"/>